<evidence type="ECO:0000313" key="2">
    <source>
        <dbReference type="EMBL" id="MBD1371115.1"/>
    </source>
</evidence>
<proteinExistence type="predicted"/>
<dbReference type="EMBL" id="JACXAH010000002">
    <property type="protein sequence ID" value="MBD1371115.1"/>
    <property type="molecule type" value="Genomic_DNA"/>
</dbReference>
<dbReference type="AlphaFoldDB" id="A0A926RSF6"/>
<dbReference type="RefSeq" id="WP_191138993.1">
    <property type="nucleotide sequence ID" value="NZ_JACXAG020000002.1"/>
</dbReference>
<keyword evidence="1" id="KW-0812">Transmembrane</keyword>
<keyword evidence="1" id="KW-0472">Membrane</keyword>
<name>A0A926RSF6_9BACL</name>
<protein>
    <submittedName>
        <fullName evidence="2">Uncharacterized protein</fullName>
    </submittedName>
</protein>
<evidence type="ECO:0000313" key="3">
    <source>
        <dbReference type="Proteomes" id="UP000661691"/>
    </source>
</evidence>
<sequence length="237" mass="27144">MDYEKLMELIQKELDGDLSVDEKLQLEMHFKHYPADRDLADRFNRLHDRLIHLPQVSPKESIVDSIIPQIDEELSPPVRRISKSWKRISIGAGAGIAAMIAVFFLWQSIPIPTEEHAQISMDTAFEHKQQQELAPETKLEGKADKSNGTMGIAQNDHIENVISPTGEYIATWEQNRLVVNHKNGAIQFESEPFSENRQLKKLEWKTNEIVRVILTNPNPNEVLDPLEFDMISGTQLK</sequence>
<accession>A0A926RSF6</accession>
<comment type="caution">
    <text evidence="2">The sequence shown here is derived from an EMBL/GenBank/DDBJ whole genome shotgun (WGS) entry which is preliminary data.</text>
</comment>
<organism evidence="2 3">
    <name type="scientific">Polycladospora coralii</name>
    <dbReference type="NCBI Taxonomy" id="2771432"/>
    <lineage>
        <taxon>Bacteria</taxon>
        <taxon>Bacillati</taxon>
        <taxon>Bacillota</taxon>
        <taxon>Bacilli</taxon>
        <taxon>Bacillales</taxon>
        <taxon>Thermoactinomycetaceae</taxon>
        <taxon>Polycladospora</taxon>
    </lineage>
</organism>
<feature type="transmembrane region" description="Helical" evidence="1">
    <location>
        <begin position="88"/>
        <end position="106"/>
    </location>
</feature>
<reference evidence="2" key="1">
    <citation type="submission" date="2020-09" db="EMBL/GenBank/DDBJ databases">
        <title>A novel bacterium of genus Hazenella, isolated from South China Sea.</title>
        <authorList>
            <person name="Huang H."/>
            <person name="Mo K."/>
            <person name="Hu Y."/>
        </authorList>
    </citation>
    <scope>NUCLEOTIDE SEQUENCE</scope>
    <source>
        <strain evidence="2">IB182357</strain>
    </source>
</reference>
<gene>
    <name evidence="2" type="ORF">IC620_01920</name>
</gene>
<keyword evidence="1" id="KW-1133">Transmembrane helix</keyword>
<keyword evidence="3" id="KW-1185">Reference proteome</keyword>
<evidence type="ECO:0000256" key="1">
    <source>
        <dbReference type="SAM" id="Phobius"/>
    </source>
</evidence>
<dbReference type="Proteomes" id="UP000661691">
    <property type="component" value="Unassembled WGS sequence"/>
</dbReference>